<dbReference type="EMBL" id="CP136600">
    <property type="protein sequence ID" value="WOH38935.1"/>
    <property type="molecule type" value="Genomic_DNA"/>
</dbReference>
<protein>
    <recommendedName>
        <fullName evidence="2">DNA-directed DNA polymerase</fullName>
        <ecNumber evidence="2">2.7.7.7</ecNumber>
    </recommendedName>
</protein>
<dbReference type="NCBIfam" id="NF004046">
    <property type="entry name" value="PRK05563.1"/>
    <property type="match status" value="1"/>
</dbReference>
<feature type="region of interest" description="Disordered" evidence="12">
    <location>
        <begin position="493"/>
        <end position="552"/>
    </location>
</feature>
<evidence type="ECO:0000313" key="15">
    <source>
        <dbReference type="Proteomes" id="UP001301442"/>
    </source>
</evidence>
<reference evidence="14 15" key="1">
    <citation type="submission" date="2023-09" db="EMBL/GenBank/DDBJ databases">
        <authorList>
            <person name="Qi X."/>
        </authorList>
    </citation>
    <scope>NUCLEOTIDE SEQUENCE [LARGE SCALE GENOMIC DNA]</scope>
    <source>
        <strain evidence="14 15">S1-1</strain>
    </source>
</reference>
<feature type="compositionally biased region" description="Basic and acidic residues" evidence="12">
    <location>
        <begin position="568"/>
        <end position="582"/>
    </location>
</feature>
<evidence type="ECO:0000256" key="12">
    <source>
        <dbReference type="SAM" id="MobiDB-lite"/>
    </source>
</evidence>
<dbReference type="Gene3D" id="1.20.272.10">
    <property type="match status" value="1"/>
</dbReference>
<comment type="similarity">
    <text evidence="1">Belongs to the DnaX/STICHEL family.</text>
</comment>
<feature type="compositionally biased region" description="Polar residues" evidence="12">
    <location>
        <begin position="494"/>
        <end position="504"/>
    </location>
</feature>
<sequence>MSYQVLARKWRPKDFSQLMGQEHVVTVLVNALMQERLHHAYLFTGTRGVGKTTIARIFAKSLNCQEGISANPCGKCDVCVDVDAGRFVDLLEIDAASRTKVDDTREILDNVQYAPTRGRFKVYLIDEVHMLSKHSFNALLKTLEEPPPHVKFILATTDPQKLPVTVLSRCLQFHLKALTPQQIETKLNEILTAEQVTFQDGALAMLAKAARGSMRDSLSLTDQAIAQGQGHIEVANVQQMLGGVDQNWVYKILIALIKQDPKGLLELSKSIASFAPSYHRLLAELLQLLHQVALWQLVPNSVDVDDQRATLLSKFAQAMSPEDVQLYYQIVLNGRKDLSYSSDEQAGFDMVVLRMLAFKPATLADTTSMPVAPADTTDFDDTDINDAALTGSAEKVDEAAEETEVSQAEANSTTADKTEVKVELSSDVEPQAMVEAAPEVVEPEKQSLAEGQALHQEKLPETLTMDRNADKSITDLNAEQQQLEVQAEQQLANVQQAPVEQHTAQAEAFEPQNSTAQSSTAQNPPAGTAELQTTEVATPESETIEPNPAGTDVEKMLATRNMLRSRKKAAEGEGAKKSEAKLKVRSNVGPKNPDIAVPQAEAASHTNVATEDNIKPAEPIDLPWQEDSPVSDASSEQHAIGNTQPNNVVAQVETTLPDVHSIASSSFDQSVIDPALIRNANQIDAWANTIDAMGLTGRVRQLALNANMDEESSDSILLINLDKKFEHLCSGAALTQITDCYSALKKQETSVQINAVDDAGATPFYIQSCINNKRLDYAKNVIAGDDFVQALEQQFSAFVDQNSIEAL</sequence>
<dbReference type="Gene3D" id="1.10.8.60">
    <property type="match status" value="1"/>
</dbReference>
<dbReference type="SMART" id="SM00382">
    <property type="entry name" value="AAA"/>
    <property type="match status" value="1"/>
</dbReference>
<dbReference type="InterPro" id="IPR027417">
    <property type="entry name" value="P-loop_NTPase"/>
</dbReference>
<evidence type="ECO:0000256" key="8">
    <source>
        <dbReference type="ARBA" id="ARBA00022833"/>
    </source>
</evidence>
<gene>
    <name evidence="14" type="primary">dnaX</name>
    <name evidence="14" type="ORF">RI844_06865</name>
</gene>
<organism evidence="14 15">
    <name type="scientific">Thalassotalea fonticola</name>
    <dbReference type="NCBI Taxonomy" id="3065649"/>
    <lineage>
        <taxon>Bacteria</taxon>
        <taxon>Pseudomonadati</taxon>
        <taxon>Pseudomonadota</taxon>
        <taxon>Gammaproteobacteria</taxon>
        <taxon>Alteromonadales</taxon>
        <taxon>Colwelliaceae</taxon>
        <taxon>Thalassotalea</taxon>
    </lineage>
</organism>
<proteinExistence type="inferred from homology"/>
<dbReference type="InterPro" id="IPR003593">
    <property type="entry name" value="AAA+_ATPase"/>
</dbReference>
<dbReference type="Gene3D" id="3.30.300.150">
    <property type="entry name" value="DNA polymerase III, tau subunit, domain V"/>
    <property type="match status" value="1"/>
</dbReference>
<feature type="domain" description="AAA+ ATPase" evidence="13">
    <location>
        <begin position="37"/>
        <end position="178"/>
    </location>
</feature>
<feature type="compositionally biased region" description="Polar residues" evidence="12">
    <location>
        <begin position="405"/>
        <end position="415"/>
    </location>
</feature>
<evidence type="ECO:0000256" key="7">
    <source>
        <dbReference type="ARBA" id="ARBA00022741"/>
    </source>
</evidence>
<dbReference type="Proteomes" id="UP001301442">
    <property type="component" value="Chromosome"/>
</dbReference>
<dbReference type="Pfam" id="PF12170">
    <property type="entry name" value="DNA_pol3_tau_5"/>
    <property type="match status" value="1"/>
</dbReference>
<dbReference type="InterPro" id="IPR012763">
    <property type="entry name" value="DNA_pol_III_sug/sutau_N"/>
</dbReference>
<evidence type="ECO:0000313" key="14">
    <source>
        <dbReference type="EMBL" id="WOH38935.1"/>
    </source>
</evidence>
<dbReference type="SUPFAM" id="SSF48019">
    <property type="entry name" value="post-AAA+ oligomerization domain-like"/>
    <property type="match status" value="1"/>
</dbReference>
<keyword evidence="7" id="KW-0547">Nucleotide-binding</keyword>
<dbReference type="SUPFAM" id="SSF52540">
    <property type="entry name" value="P-loop containing nucleoside triphosphate hydrolases"/>
    <property type="match status" value="1"/>
</dbReference>
<keyword evidence="10" id="KW-0239">DNA-directed DNA polymerase</keyword>
<dbReference type="InterPro" id="IPR022754">
    <property type="entry name" value="DNA_pol_III_gamma-3"/>
</dbReference>
<evidence type="ECO:0000256" key="11">
    <source>
        <dbReference type="ARBA" id="ARBA00049244"/>
    </source>
</evidence>
<keyword evidence="15" id="KW-1185">Reference proteome</keyword>
<dbReference type="InterPro" id="IPR008921">
    <property type="entry name" value="DNA_pol3_clamp-load_cplx_C"/>
</dbReference>
<dbReference type="GO" id="GO:0003887">
    <property type="term" value="F:DNA-directed DNA polymerase activity"/>
    <property type="evidence" value="ECO:0007669"/>
    <property type="project" value="UniProtKB-EC"/>
</dbReference>
<feature type="compositionally biased region" description="Polar residues" evidence="12">
    <location>
        <begin position="511"/>
        <end position="536"/>
    </location>
</feature>
<dbReference type="Pfam" id="PF22608">
    <property type="entry name" value="DNAX_ATPase_lid"/>
    <property type="match status" value="1"/>
</dbReference>
<dbReference type="Pfam" id="PF12169">
    <property type="entry name" value="DNA_pol3_gamma3"/>
    <property type="match status" value="1"/>
</dbReference>
<keyword evidence="3 14" id="KW-0808">Transferase</keyword>
<dbReference type="InterPro" id="IPR021029">
    <property type="entry name" value="DNA_pol_III_tau_dom-5"/>
</dbReference>
<dbReference type="InterPro" id="IPR050238">
    <property type="entry name" value="DNA_Rep/Repair_Clamp_Loader"/>
</dbReference>
<feature type="region of interest" description="Disordered" evidence="12">
    <location>
        <begin position="564"/>
        <end position="595"/>
    </location>
</feature>
<evidence type="ECO:0000256" key="2">
    <source>
        <dbReference type="ARBA" id="ARBA00012417"/>
    </source>
</evidence>
<dbReference type="InterPro" id="IPR045085">
    <property type="entry name" value="HLD_clamp_pol_III_gamma_tau"/>
</dbReference>
<evidence type="ECO:0000256" key="5">
    <source>
        <dbReference type="ARBA" id="ARBA00022705"/>
    </source>
</evidence>
<evidence type="ECO:0000256" key="6">
    <source>
        <dbReference type="ARBA" id="ARBA00022723"/>
    </source>
</evidence>
<keyword evidence="4 14" id="KW-0548">Nucleotidyltransferase</keyword>
<accession>A0ABZ0GTA6</accession>
<dbReference type="RefSeq" id="WP_348397701.1">
    <property type="nucleotide sequence ID" value="NZ_CP136600.1"/>
</dbReference>
<dbReference type="InterPro" id="IPR038249">
    <property type="entry name" value="PolIII_tau_V_sf"/>
</dbReference>
<evidence type="ECO:0000256" key="9">
    <source>
        <dbReference type="ARBA" id="ARBA00022840"/>
    </source>
</evidence>
<evidence type="ECO:0000256" key="4">
    <source>
        <dbReference type="ARBA" id="ARBA00022695"/>
    </source>
</evidence>
<dbReference type="PANTHER" id="PTHR11669">
    <property type="entry name" value="REPLICATION FACTOR C / DNA POLYMERASE III GAMMA-TAU SUBUNIT"/>
    <property type="match status" value="1"/>
</dbReference>
<evidence type="ECO:0000256" key="10">
    <source>
        <dbReference type="ARBA" id="ARBA00022932"/>
    </source>
</evidence>
<comment type="catalytic activity">
    <reaction evidence="11">
        <text>DNA(n) + a 2'-deoxyribonucleoside 5'-triphosphate = DNA(n+1) + diphosphate</text>
        <dbReference type="Rhea" id="RHEA:22508"/>
        <dbReference type="Rhea" id="RHEA-COMP:17339"/>
        <dbReference type="Rhea" id="RHEA-COMP:17340"/>
        <dbReference type="ChEBI" id="CHEBI:33019"/>
        <dbReference type="ChEBI" id="CHEBI:61560"/>
        <dbReference type="ChEBI" id="CHEBI:173112"/>
        <dbReference type="EC" id="2.7.7.7"/>
    </reaction>
</comment>
<dbReference type="EC" id="2.7.7.7" evidence="2"/>
<dbReference type="NCBIfam" id="NF005942">
    <property type="entry name" value="PRK07994.1"/>
    <property type="match status" value="1"/>
</dbReference>
<dbReference type="PANTHER" id="PTHR11669:SF0">
    <property type="entry name" value="PROTEIN STICHEL-LIKE 2"/>
    <property type="match status" value="1"/>
</dbReference>
<keyword evidence="6" id="KW-0479">Metal-binding</keyword>
<name>A0ABZ0GTA6_9GAMM</name>
<dbReference type="Gene3D" id="3.40.50.300">
    <property type="entry name" value="P-loop containing nucleotide triphosphate hydrolases"/>
    <property type="match status" value="1"/>
</dbReference>
<dbReference type="NCBIfam" id="TIGR02397">
    <property type="entry name" value="dnaX_nterm"/>
    <property type="match status" value="1"/>
</dbReference>
<feature type="region of interest" description="Disordered" evidence="12">
    <location>
        <begin position="393"/>
        <end position="419"/>
    </location>
</feature>
<dbReference type="CDD" id="cd18137">
    <property type="entry name" value="HLD_clamp_pol_III_gamma_tau"/>
    <property type="match status" value="1"/>
</dbReference>
<dbReference type="CDD" id="cd00009">
    <property type="entry name" value="AAA"/>
    <property type="match status" value="1"/>
</dbReference>
<evidence type="ECO:0000256" key="1">
    <source>
        <dbReference type="ARBA" id="ARBA00006360"/>
    </source>
</evidence>
<evidence type="ECO:0000259" key="13">
    <source>
        <dbReference type="SMART" id="SM00382"/>
    </source>
</evidence>
<evidence type="ECO:0000256" key="3">
    <source>
        <dbReference type="ARBA" id="ARBA00022679"/>
    </source>
</evidence>
<keyword evidence="9" id="KW-0067">ATP-binding</keyword>
<keyword evidence="8" id="KW-0862">Zinc</keyword>
<dbReference type="Pfam" id="PF13177">
    <property type="entry name" value="DNA_pol3_delta2"/>
    <property type="match status" value="1"/>
</dbReference>
<keyword evidence="5" id="KW-0235">DNA replication</keyword>